<organism evidence="2 3">
    <name type="scientific">Propionibacterium cyclohexanicum</name>
    <dbReference type="NCBI Taxonomy" id="64702"/>
    <lineage>
        <taxon>Bacteria</taxon>
        <taxon>Bacillati</taxon>
        <taxon>Actinomycetota</taxon>
        <taxon>Actinomycetes</taxon>
        <taxon>Propionibacteriales</taxon>
        <taxon>Propionibacteriaceae</taxon>
        <taxon>Propionibacterium</taxon>
    </lineage>
</organism>
<dbReference type="GO" id="GO:0016226">
    <property type="term" value="P:iron-sulfur cluster assembly"/>
    <property type="evidence" value="ECO:0007669"/>
    <property type="project" value="TreeGrafter"/>
</dbReference>
<dbReference type="EMBL" id="FOGZ01000009">
    <property type="protein sequence ID" value="SER75902.1"/>
    <property type="molecule type" value="Genomic_DNA"/>
</dbReference>
<dbReference type="PANTHER" id="PTHR22602">
    <property type="entry name" value="TRANSFERASE CAF17, MITOCHONDRIAL-RELATED"/>
    <property type="match status" value="1"/>
</dbReference>
<dbReference type="OrthoDB" id="9796287at2"/>
<keyword evidence="3" id="KW-1185">Reference proteome</keyword>
<keyword evidence="1" id="KW-0809">Transit peptide</keyword>
<proteinExistence type="predicted"/>
<protein>
    <submittedName>
        <fullName evidence="2">Uncharacterized protein</fullName>
    </submittedName>
</protein>
<dbReference type="STRING" id="64702.SAMN05443377_10922"/>
<dbReference type="PANTHER" id="PTHR22602:SF0">
    <property type="entry name" value="TRANSFERASE CAF17, MITOCHONDRIAL-RELATED"/>
    <property type="match status" value="1"/>
</dbReference>
<evidence type="ECO:0000313" key="2">
    <source>
        <dbReference type="EMBL" id="SER75902.1"/>
    </source>
</evidence>
<evidence type="ECO:0000313" key="3">
    <source>
        <dbReference type="Proteomes" id="UP000198815"/>
    </source>
</evidence>
<evidence type="ECO:0000256" key="1">
    <source>
        <dbReference type="ARBA" id="ARBA00022946"/>
    </source>
</evidence>
<dbReference type="Proteomes" id="UP000198815">
    <property type="component" value="Unassembled WGS sequence"/>
</dbReference>
<dbReference type="SUPFAM" id="SSF103025">
    <property type="entry name" value="Folate-binding domain"/>
    <property type="match status" value="1"/>
</dbReference>
<sequence>MSGTAVLVEEGPDTGLLWHRGSPFAEQKAFEQGAAIIELARGGIIEVSGPDRLEWLNSLSTGRFGELQPGQGLEALLLSPTGHVQHLLRAVEDGERLWLSSDAHDATAVFDYLASMRFRTKVQVVAHPELSLRWVGAQLTGERGLPEPVAPAVPAPFGPGTLQIGAVGQPGPDDERMAGMWAWHAERIAAGVPKIGVDTDERTLPNELGLYATALDKGCYCGQETVARVHNLGRPPRRLVRLLLDGSTSEIPGIGSAIGYEGHDVGRIGATAIHHEDGPIALGLVTRSIPVDAQFAIAGVPAAQEALVDPDIGLHVKPAHLLRRR</sequence>
<dbReference type="NCBIfam" id="TIGR03317">
    <property type="entry name" value="ygfZ_signature"/>
    <property type="match status" value="1"/>
</dbReference>
<dbReference type="InterPro" id="IPR017703">
    <property type="entry name" value="YgfZ/GCV_T_CS"/>
</dbReference>
<dbReference type="PIRSF" id="PIRSF006487">
    <property type="entry name" value="GcvT"/>
    <property type="match status" value="1"/>
</dbReference>
<dbReference type="InterPro" id="IPR045179">
    <property type="entry name" value="YgfZ/GcvT"/>
</dbReference>
<reference evidence="2 3" key="1">
    <citation type="submission" date="2016-10" db="EMBL/GenBank/DDBJ databases">
        <authorList>
            <person name="de Groot N.N."/>
        </authorList>
    </citation>
    <scope>NUCLEOTIDE SEQUENCE [LARGE SCALE GENOMIC DNA]</scope>
    <source>
        <strain evidence="2 3">DSM 16859</strain>
    </source>
</reference>
<dbReference type="Gene3D" id="3.30.1360.120">
    <property type="entry name" value="Probable tRNA modification gtpase trme, domain 1"/>
    <property type="match status" value="2"/>
</dbReference>
<name>A0A1H9RSY1_9ACTN</name>
<gene>
    <name evidence="2" type="ORF">SAMN05443377_10922</name>
</gene>
<dbReference type="AlphaFoldDB" id="A0A1H9RSY1"/>
<dbReference type="InterPro" id="IPR027266">
    <property type="entry name" value="TrmE/GcvT-like"/>
</dbReference>
<accession>A0A1H9RSY1</accession>
<dbReference type="RefSeq" id="WP_091969030.1">
    <property type="nucleotide sequence ID" value="NZ_FOGZ01000009.1"/>
</dbReference>